<dbReference type="GO" id="GO:0005886">
    <property type="term" value="C:plasma membrane"/>
    <property type="evidence" value="ECO:0007669"/>
    <property type="project" value="UniProtKB-UniRule"/>
</dbReference>
<evidence type="ECO:0000313" key="6">
    <source>
        <dbReference type="EMBL" id="SUN14103.1"/>
    </source>
</evidence>
<evidence type="ECO:0000313" key="9">
    <source>
        <dbReference type="Proteomes" id="UP000093122"/>
    </source>
</evidence>
<dbReference type="EMBL" id="UHEQ01000004">
    <property type="protein sequence ID" value="SUN14103.1"/>
    <property type="molecule type" value="Genomic_DNA"/>
</dbReference>
<evidence type="ECO:0000313" key="2">
    <source>
        <dbReference type="EMBL" id="KLL37587.1"/>
    </source>
</evidence>
<reference evidence="3 9" key="2">
    <citation type="journal article" date="2016" name="Sci. Rep.">
        <title>Serotype IV Streptococcus agalactiae ST-452 has arisen from large genomic recombination events between CC23 and the hypervirulent CC17 lineages.</title>
        <authorList>
            <person name="Campisi E."/>
            <person name="Rinaudo C.D."/>
            <person name="Donati C."/>
            <person name="Barucco M."/>
            <person name="Torricelli G."/>
            <person name="Edwards M.S."/>
            <person name="Baker C.J."/>
            <person name="Margarit I."/>
            <person name="Rosini R."/>
        </authorList>
    </citation>
    <scope>NUCLEOTIDE SEQUENCE [LARGE SCALE GENOMIC DNA]</scope>
    <source>
        <strain evidence="3 9">CZ-PW-140</strain>
    </source>
</reference>
<dbReference type="Proteomes" id="UP000255140">
    <property type="component" value="Unassembled WGS sequence"/>
</dbReference>
<evidence type="ECO:0000313" key="5">
    <source>
        <dbReference type="EMBL" id="SQA18500.1"/>
    </source>
</evidence>
<dbReference type="EMBL" id="UAVB01000001">
    <property type="protein sequence ID" value="SQA18500.1"/>
    <property type="molecule type" value="Genomic_DNA"/>
</dbReference>
<dbReference type="GO" id="GO:0070395">
    <property type="term" value="P:lipoteichoic acid biosynthetic process"/>
    <property type="evidence" value="ECO:0007669"/>
    <property type="project" value="UniProtKB-UniRule"/>
</dbReference>
<evidence type="ECO:0000313" key="10">
    <source>
        <dbReference type="Proteomes" id="UP000250200"/>
    </source>
</evidence>
<dbReference type="UniPathway" id="UPA00556"/>
<dbReference type="EMBL" id="MAWT01000022">
    <property type="protein sequence ID" value="OCM71526.1"/>
    <property type="molecule type" value="Genomic_DNA"/>
</dbReference>
<evidence type="ECO:0000313" key="3">
    <source>
        <dbReference type="EMBL" id="OCM71526.1"/>
    </source>
</evidence>
<evidence type="ECO:0000313" key="11">
    <source>
        <dbReference type="Proteomes" id="UP000254076"/>
    </source>
</evidence>
<dbReference type="PANTHER" id="PTHR40039:SF1">
    <property type="entry name" value="PROTEIN DLTD"/>
    <property type="match status" value="1"/>
</dbReference>
<dbReference type="NCBIfam" id="TIGR04092">
    <property type="entry name" value="LTA_DltD"/>
    <property type="match status" value="1"/>
</dbReference>
<gene>
    <name evidence="4" type="primary">dltD</name>
    <name evidence="3" type="ORF">AX245_09980</name>
    <name evidence="4" type="ORF">C4618_01285</name>
    <name evidence="5" type="ORF">NCTC8181_01549</name>
    <name evidence="6" type="ORF">NCTC8185_01378</name>
    <name evidence="7" type="ORF">NCTC9828_00649</name>
    <name evidence="2" type="ORF">WA04_07530</name>
</gene>
<dbReference type="PIRSF" id="PIRSF021438">
    <property type="entry name" value="DltD"/>
    <property type="match status" value="1"/>
</dbReference>
<dbReference type="KEGG" id="sagc:DN94_08030"/>
<dbReference type="EMBL" id="QHGZ01000041">
    <property type="protein sequence ID" value="RDY91260.1"/>
    <property type="molecule type" value="Genomic_DNA"/>
</dbReference>
<evidence type="ECO:0000313" key="12">
    <source>
        <dbReference type="Proteomes" id="UP000255140"/>
    </source>
</evidence>
<evidence type="ECO:0000313" key="13">
    <source>
        <dbReference type="Proteomes" id="UP000256718"/>
    </source>
</evidence>
<reference evidence="2 8" key="1">
    <citation type="journal article" date="2015" name="PLoS ONE">
        <title>Genomic analysis reveals the molecular basis for capsule loss in the group B streptococcus population.</title>
        <authorList>
            <consortium name="DEVANI Consortium"/>
            <person name="Rosini R."/>
            <person name="Campisi E."/>
            <person name="De Chiara M."/>
            <person name="Tettelin H."/>
            <person name="Rinaudo D."/>
            <person name="Toniolo C."/>
            <person name="Metruccio M."/>
            <person name="Guidotti S."/>
            <person name="Sorensen U.B."/>
            <person name="Kilian M."/>
            <person name="Ramirez M."/>
            <person name="Janulczyk R."/>
            <person name="Donati C."/>
            <person name="Grandi G."/>
            <person name="Margarit I."/>
        </authorList>
    </citation>
    <scope>NUCLEOTIDE SEQUENCE [LARGE SCALE GENOMIC DNA]</scope>
    <source>
        <strain evidence="2 8">DK-B-USS-215</strain>
    </source>
</reference>
<dbReference type="AlphaFoldDB" id="A0A0E1EQ18"/>
<evidence type="ECO:0000256" key="1">
    <source>
        <dbReference type="PIRNR" id="PIRNR021438"/>
    </source>
</evidence>
<comment type="pathway">
    <text evidence="1">Cell wall biogenesis; lipoteichoic acid biosynthesis.</text>
</comment>
<dbReference type="InterPro" id="IPR006998">
    <property type="entry name" value="DltD"/>
</dbReference>
<evidence type="ECO:0000313" key="7">
    <source>
        <dbReference type="EMBL" id="SUN28055.1"/>
    </source>
</evidence>
<dbReference type="OMA" id="PYFMEDT"/>
<dbReference type="RefSeq" id="WP_000919749.1">
    <property type="nucleotide sequence ID" value="NZ_BCNI01000001.1"/>
</dbReference>
<keyword evidence="1" id="KW-0472">Membrane</keyword>
<dbReference type="Proteomes" id="UP000093122">
    <property type="component" value="Unassembled WGS sequence"/>
</dbReference>
<dbReference type="Proteomes" id="UP000035346">
    <property type="component" value="Unassembled WGS sequence"/>
</dbReference>
<proteinExistence type="inferred from homology"/>
<dbReference type="KEGG" id="sage:EN72_09685"/>
<name>A0A0E1EQ18_STRAG</name>
<protein>
    <recommendedName>
        <fullName evidence="1">Protein DltD</fullName>
    </recommendedName>
</protein>
<evidence type="ECO:0000313" key="8">
    <source>
        <dbReference type="Proteomes" id="UP000035346"/>
    </source>
</evidence>
<reference evidence="10 11" key="4">
    <citation type="submission" date="2018-06" db="EMBL/GenBank/DDBJ databases">
        <authorList>
            <consortium name="Pathogen Informatics"/>
            <person name="Doyle S."/>
        </authorList>
    </citation>
    <scope>NUCLEOTIDE SEQUENCE [LARGE SCALE GENOMIC DNA]</scope>
    <source>
        <strain evidence="5 10">NCTC8181</strain>
        <strain evidence="6 11">NCTC8185</strain>
        <strain evidence="7 12">NCTC9828</strain>
    </source>
</reference>
<reference evidence="4 13" key="3">
    <citation type="journal article" date="2018" name="Emerg. Microbes Infect.">
        <title>Phenotypic and molecular analysis of nontypeable Group B streptococci: identification of cps2a and hybrid cps2a/cps5 Group B streptococcal capsule gene clusters.</title>
        <authorList>
            <person name="Alhhazmi A."/>
            <person name="Tyrrell G.J."/>
        </authorList>
    </citation>
    <scope>NUCLEOTIDE SEQUENCE [LARGE SCALE GENOMIC DNA]</scope>
    <source>
        <strain evidence="4 13">PLGBS17</strain>
    </source>
</reference>
<dbReference type="Proteomes" id="UP000254076">
    <property type="component" value="Unassembled WGS sequence"/>
</dbReference>
<dbReference type="Proteomes" id="UP000256718">
    <property type="component" value="Unassembled WGS sequence"/>
</dbReference>
<dbReference type="Pfam" id="PF04914">
    <property type="entry name" value="DltD"/>
    <property type="match status" value="1"/>
</dbReference>
<dbReference type="EMBL" id="LBKL01000076">
    <property type="protein sequence ID" value="KLL37587.1"/>
    <property type="molecule type" value="Genomic_DNA"/>
</dbReference>
<dbReference type="EMBL" id="UHEW01000005">
    <property type="protein sequence ID" value="SUN28055.1"/>
    <property type="molecule type" value="Genomic_DNA"/>
</dbReference>
<evidence type="ECO:0000313" key="4">
    <source>
        <dbReference type="EMBL" id="RDY91260.1"/>
    </source>
</evidence>
<sequence>MLKRLGKVFGPLVCALLLLVGLYLVFPVSQPHHLGKEKNSAVALTKAGFKSRVQKVRAFSDPKANFVPFFGSSEWLRFDAMHPSVLAEAYNRPYIPYLLGQKGAASLTQYYGIQQIKGQIKNKKAIYVISPQWFVRKGANKGAFQNYFSNDQTIRFLQNQTGTTYDRYAARRLLKLYPEASMSDLIEKVADGQKLSNKDKQRLKFNDWVFEKTDAIFSYLPLGKTYNQAIMPHVGKLPKAFSYNHLSRIASQDAKVATRSNQFGIDDRFYQTRIKKHLKKLKGSQRHFNYTKSPEFNDLQLVLNEFSKQNTDVLFVIPPVNKKWTDYTGLDQKMYQKSVEKIKHQLQSQGFNHIADLSRDGGKPYFMQDTIHLGWNGWLELDKHINPFLTEENSKPNYHINNKFLKKSWAKYTGRPSDYK</sequence>
<keyword evidence="1" id="KW-1003">Cell membrane</keyword>
<comment type="similarity">
    <text evidence="1">Belongs to the DltD family.</text>
</comment>
<dbReference type="Proteomes" id="UP000250200">
    <property type="component" value="Unassembled WGS sequence"/>
</dbReference>
<dbReference type="PANTHER" id="PTHR40039">
    <property type="entry name" value="PROTEIN DLTD"/>
    <property type="match status" value="1"/>
</dbReference>
<comment type="caution">
    <text evidence="4">The sequence shown here is derived from an EMBL/GenBank/DDBJ whole genome shotgun (WGS) entry which is preliminary data.</text>
</comment>
<dbReference type="KEGG" id="sagl:GBS222_1509"/>
<dbReference type="InterPro" id="IPR023896">
    <property type="entry name" value="LTA_DltD"/>
</dbReference>
<accession>A0A0E1EQ18</accession>
<organism evidence="4 13">
    <name type="scientific">Streptococcus agalactiae</name>
    <dbReference type="NCBI Taxonomy" id="1311"/>
    <lineage>
        <taxon>Bacteria</taxon>
        <taxon>Bacillati</taxon>
        <taxon>Bacillota</taxon>
        <taxon>Bacilli</taxon>
        <taxon>Lactobacillales</taxon>
        <taxon>Streptococcaceae</taxon>
        <taxon>Streptococcus</taxon>
    </lineage>
</organism>